<feature type="transmembrane region" description="Helical" evidence="1">
    <location>
        <begin position="20"/>
        <end position="48"/>
    </location>
</feature>
<accession>A0A8J5RXN8</accession>
<protein>
    <submittedName>
        <fullName evidence="2">Uncharacterized protein</fullName>
    </submittedName>
</protein>
<keyword evidence="3" id="KW-1185">Reference proteome</keyword>
<evidence type="ECO:0000313" key="3">
    <source>
        <dbReference type="Proteomes" id="UP000729402"/>
    </source>
</evidence>
<feature type="transmembrane region" description="Helical" evidence="1">
    <location>
        <begin position="55"/>
        <end position="77"/>
    </location>
</feature>
<sequence length="90" mass="10322">MLYNRRPIFWTTLTIDEPNLMNLTFGVSGIMKCYAAFCASCLCMNVFIECMMNGLLDWMLNVLSGIYIYVCDFNYYAVKQSVVICAFGTH</sequence>
<reference evidence="2" key="1">
    <citation type="journal article" date="2021" name="bioRxiv">
        <title>Whole Genome Assembly and Annotation of Northern Wild Rice, Zizania palustris L., Supports a Whole Genome Duplication in the Zizania Genus.</title>
        <authorList>
            <person name="Haas M."/>
            <person name="Kono T."/>
            <person name="Macchietto M."/>
            <person name="Millas R."/>
            <person name="McGilp L."/>
            <person name="Shao M."/>
            <person name="Duquette J."/>
            <person name="Hirsch C.N."/>
            <person name="Kimball J."/>
        </authorList>
    </citation>
    <scope>NUCLEOTIDE SEQUENCE</scope>
    <source>
        <tissue evidence="2">Fresh leaf tissue</tissue>
    </source>
</reference>
<comment type="caution">
    <text evidence="2">The sequence shown here is derived from an EMBL/GenBank/DDBJ whole genome shotgun (WGS) entry which is preliminary data.</text>
</comment>
<dbReference type="Proteomes" id="UP000729402">
    <property type="component" value="Unassembled WGS sequence"/>
</dbReference>
<organism evidence="2 3">
    <name type="scientific">Zizania palustris</name>
    <name type="common">Northern wild rice</name>
    <dbReference type="NCBI Taxonomy" id="103762"/>
    <lineage>
        <taxon>Eukaryota</taxon>
        <taxon>Viridiplantae</taxon>
        <taxon>Streptophyta</taxon>
        <taxon>Embryophyta</taxon>
        <taxon>Tracheophyta</taxon>
        <taxon>Spermatophyta</taxon>
        <taxon>Magnoliopsida</taxon>
        <taxon>Liliopsida</taxon>
        <taxon>Poales</taxon>
        <taxon>Poaceae</taxon>
        <taxon>BOP clade</taxon>
        <taxon>Oryzoideae</taxon>
        <taxon>Oryzeae</taxon>
        <taxon>Zizaniinae</taxon>
        <taxon>Zizania</taxon>
    </lineage>
</organism>
<evidence type="ECO:0000256" key="1">
    <source>
        <dbReference type="SAM" id="Phobius"/>
    </source>
</evidence>
<keyword evidence="1" id="KW-0472">Membrane</keyword>
<keyword evidence="1" id="KW-1133">Transmembrane helix</keyword>
<keyword evidence="1" id="KW-0812">Transmembrane</keyword>
<reference evidence="2" key="2">
    <citation type="submission" date="2021-02" db="EMBL/GenBank/DDBJ databases">
        <authorList>
            <person name="Kimball J.A."/>
            <person name="Haas M.W."/>
            <person name="Macchietto M."/>
            <person name="Kono T."/>
            <person name="Duquette J."/>
            <person name="Shao M."/>
        </authorList>
    </citation>
    <scope>NUCLEOTIDE SEQUENCE</scope>
    <source>
        <tissue evidence="2">Fresh leaf tissue</tissue>
    </source>
</reference>
<dbReference type="AlphaFoldDB" id="A0A8J5RXN8"/>
<evidence type="ECO:0000313" key="2">
    <source>
        <dbReference type="EMBL" id="KAG8056422.1"/>
    </source>
</evidence>
<dbReference type="EMBL" id="JAAALK010000287">
    <property type="protein sequence ID" value="KAG8056422.1"/>
    <property type="molecule type" value="Genomic_DNA"/>
</dbReference>
<proteinExistence type="predicted"/>
<name>A0A8J5RXN8_ZIZPA</name>
<gene>
    <name evidence="2" type="ORF">GUJ93_ZPchr0002g26075</name>
</gene>